<sequence length="141" mass="16437">WENAQQNMRNLYLQSKAIMFYSVPHRGSSLADFTLPFLRRSVELLEVQRNCRFVLNLHEKFLEMLKDSSFQPEMFSFIETSLTFMSFIYLRIVALDSADPGVGSKWGVPLDHREICKPSSKSCFLYQELVQLIGKSVYNIK</sequence>
<evidence type="ECO:0000256" key="3">
    <source>
        <dbReference type="ARBA" id="ARBA00004370"/>
    </source>
</evidence>
<comment type="subcellular location">
    <subcellularLocation>
        <location evidence="2">Endoplasmic reticulum</location>
    </subcellularLocation>
    <subcellularLocation>
        <location evidence="3">Membrane</location>
    </subcellularLocation>
    <subcellularLocation>
        <location evidence="1">Mitochondrion</location>
    </subcellularLocation>
</comment>
<comment type="caution">
    <text evidence="7">The sequence shown here is derived from an EMBL/GenBank/DDBJ whole genome shotgun (WGS) entry which is preliminary data.</text>
</comment>
<dbReference type="GO" id="GO:0005739">
    <property type="term" value="C:mitochondrion"/>
    <property type="evidence" value="ECO:0007669"/>
    <property type="project" value="UniProtKB-SubCell"/>
</dbReference>
<evidence type="ECO:0000256" key="4">
    <source>
        <dbReference type="ARBA" id="ARBA00022824"/>
    </source>
</evidence>
<accession>A0A8K0DDD2</accession>
<name>A0A8K0DDD2_IGNLU</name>
<dbReference type="GO" id="GO:0005783">
    <property type="term" value="C:endoplasmic reticulum"/>
    <property type="evidence" value="ECO:0007669"/>
    <property type="project" value="UniProtKB-SubCell"/>
</dbReference>
<evidence type="ECO:0000256" key="1">
    <source>
        <dbReference type="ARBA" id="ARBA00004173"/>
    </source>
</evidence>
<dbReference type="AlphaFoldDB" id="A0A8K0DDD2"/>
<reference evidence="7" key="1">
    <citation type="submission" date="2019-08" db="EMBL/GenBank/DDBJ databases">
        <title>The genome of the North American firefly Photinus pyralis.</title>
        <authorList>
            <consortium name="Photinus pyralis genome working group"/>
            <person name="Fallon T.R."/>
            <person name="Sander Lower S.E."/>
            <person name="Weng J.-K."/>
        </authorList>
    </citation>
    <scope>NUCLEOTIDE SEQUENCE</scope>
    <source>
        <strain evidence="7">TRF0915ILg1</strain>
        <tissue evidence="7">Whole body</tissue>
    </source>
</reference>
<keyword evidence="4" id="KW-0256">Endoplasmic reticulum</keyword>
<feature type="non-terminal residue" evidence="7">
    <location>
        <position position="141"/>
    </location>
</feature>
<proteinExistence type="predicted"/>
<keyword evidence="5" id="KW-0496">Mitochondrion</keyword>
<gene>
    <name evidence="7" type="ORF">ILUMI_04906</name>
</gene>
<dbReference type="PANTHER" id="PTHR48182:SF2">
    <property type="entry name" value="PROTEIN SERAC1"/>
    <property type="match status" value="1"/>
</dbReference>
<evidence type="ECO:0000256" key="2">
    <source>
        <dbReference type="ARBA" id="ARBA00004240"/>
    </source>
</evidence>
<organism evidence="7 8">
    <name type="scientific">Ignelater luminosus</name>
    <name type="common">Cucubano</name>
    <name type="synonym">Pyrophorus luminosus</name>
    <dbReference type="NCBI Taxonomy" id="2038154"/>
    <lineage>
        <taxon>Eukaryota</taxon>
        <taxon>Metazoa</taxon>
        <taxon>Ecdysozoa</taxon>
        <taxon>Arthropoda</taxon>
        <taxon>Hexapoda</taxon>
        <taxon>Insecta</taxon>
        <taxon>Pterygota</taxon>
        <taxon>Neoptera</taxon>
        <taxon>Endopterygota</taxon>
        <taxon>Coleoptera</taxon>
        <taxon>Polyphaga</taxon>
        <taxon>Elateriformia</taxon>
        <taxon>Elateroidea</taxon>
        <taxon>Elateridae</taxon>
        <taxon>Agrypninae</taxon>
        <taxon>Pyrophorini</taxon>
        <taxon>Ignelater</taxon>
    </lineage>
</organism>
<evidence type="ECO:0000256" key="6">
    <source>
        <dbReference type="ARBA" id="ARBA00023136"/>
    </source>
</evidence>
<dbReference type="EMBL" id="VTPC01001746">
    <property type="protein sequence ID" value="KAF2901281.1"/>
    <property type="molecule type" value="Genomic_DNA"/>
</dbReference>
<dbReference type="OrthoDB" id="5086500at2759"/>
<evidence type="ECO:0000313" key="7">
    <source>
        <dbReference type="EMBL" id="KAF2901281.1"/>
    </source>
</evidence>
<evidence type="ECO:0000256" key="5">
    <source>
        <dbReference type="ARBA" id="ARBA00023128"/>
    </source>
</evidence>
<protein>
    <submittedName>
        <fullName evidence="7">Uncharacterized protein</fullName>
    </submittedName>
</protein>
<evidence type="ECO:0000313" key="8">
    <source>
        <dbReference type="Proteomes" id="UP000801492"/>
    </source>
</evidence>
<dbReference type="Proteomes" id="UP000801492">
    <property type="component" value="Unassembled WGS sequence"/>
</dbReference>
<dbReference type="PANTHER" id="PTHR48182">
    <property type="entry name" value="PROTEIN SERAC1"/>
    <property type="match status" value="1"/>
</dbReference>
<dbReference type="GO" id="GO:0016020">
    <property type="term" value="C:membrane"/>
    <property type="evidence" value="ECO:0007669"/>
    <property type="project" value="UniProtKB-SubCell"/>
</dbReference>
<keyword evidence="6" id="KW-0472">Membrane</keyword>
<keyword evidence="8" id="KW-1185">Reference proteome</keyword>
<dbReference type="InterPro" id="IPR052374">
    <property type="entry name" value="SERAC1"/>
</dbReference>